<evidence type="ECO:0000256" key="6">
    <source>
        <dbReference type="SAM" id="Phobius"/>
    </source>
</evidence>
<dbReference type="InterPro" id="IPR011701">
    <property type="entry name" value="MFS"/>
</dbReference>
<evidence type="ECO:0000256" key="2">
    <source>
        <dbReference type="ARBA" id="ARBA00022448"/>
    </source>
</evidence>
<reference evidence="8 9" key="1">
    <citation type="journal article" date="2017" name="Front. Microbiol.">
        <title>Genome Sequence of Desulfurella amilsii Strain TR1 and Comparative Genomics of Desulfurellaceae Family.</title>
        <authorList>
            <person name="Florentino A.P."/>
            <person name="Stams A.J."/>
            <person name="Sanchez-Andrea I."/>
        </authorList>
    </citation>
    <scope>NUCLEOTIDE SEQUENCE [LARGE SCALE GENOMIC DNA]</scope>
    <source>
        <strain evidence="8 9">TR1</strain>
    </source>
</reference>
<evidence type="ECO:0000256" key="1">
    <source>
        <dbReference type="ARBA" id="ARBA00004141"/>
    </source>
</evidence>
<dbReference type="GO" id="GO:0016020">
    <property type="term" value="C:membrane"/>
    <property type="evidence" value="ECO:0007669"/>
    <property type="project" value="UniProtKB-SubCell"/>
</dbReference>
<dbReference type="InterPro" id="IPR020846">
    <property type="entry name" value="MFS_dom"/>
</dbReference>
<feature type="transmembrane region" description="Helical" evidence="6">
    <location>
        <begin position="127"/>
        <end position="152"/>
    </location>
</feature>
<keyword evidence="3 6" id="KW-0812">Transmembrane</keyword>
<evidence type="ECO:0000259" key="7">
    <source>
        <dbReference type="PROSITE" id="PS50850"/>
    </source>
</evidence>
<dbReference type="PANTHER" id="PTHR43791:SF36">
    <property type="entry name" value="TRANSPORTER, PUTATIVE (AFU_ORTHOLOGUE AFUA_6G08340)-RELATED"/>
    <property type="match status" value="1"/>
</dbReference>
<evidence type="ECO:0000256" key="5">
    <source>
        <dbReference type="ARBA" id="ARBA00023136"/>
    </source>
</evidence>
<dbReference type="Pfam" id="PF07690">
    <property type="entry name" value="MFS_1"/>
    <property type="match status" value="1"/>
</dbReference>
<evidence type="ECO:0000256" key="4">
    <source>
        <dbReference type="ARBA" id="ARBA00022989"/>
    </source>
</evidence>
<comment type="subcellular location">
    <subcellularLocation>
        <location evidence="1">Membrane</location>
        <topology evidence="1">Multi-pass membrane protein</topology>
    </subcellularLocation>
</comment>
<dbReference type="Gene3D" id="1.20.1250.20">
    <property type="entry name" value="MFS general substrate transporter like domains"/>
    <property type="match status" value="1"/>
</dbReference>
<dbReference type="EMBL" id="MDSU01000018">
    <property type="protein sequence ID" value="OSS41311.1"/>
    <property type="molecule type" value="Genomic_DNA"/>
</dbReference>
<dbReference type="Proteomes" id="UP000194141">
    <property type="component" value="Unassembled WGS sequence"/>
</dbReference>
<protein>
    <submittedName>
        <fullName evidence="8">Nitrate/nitrite transporter</fullName>
    </submittedName>
</protein>
<organism evidence="8 9">
    <name type="scientific">Desulfurella amilsii</name>
    <dbReference type="NCBI Taxonomy" id="1562698"/>
    <lineage>
        <taxon>Bacteria</taxon>
        <taxon>Pseudomonadati</taxon>
        <taxon>Campylobacterota</taxon>
        <taxon>Desulfurellia</taxon>
        <taxon>Desulfurellales</taxon>
        <taxon>Desulfurellaceae</taxon>
        <taxon>Desulfurella</taxon>
    </lineage>
</organism>
<name>A0A1X4XUV4_9BACT</name>
<feature type="transmembrane region" description="Helical" evidence="6">
    <location>
        <begin position="74"/>
        <end position="92"/>
    </location>
</feature>
<keyword evidence="4 6" id="KW-1133">Transmembrane helix</keyword>
<dbReference type="PANTHER" id="PTHR43791">
    <property type="entry name" value="PERMEASE-RELATED"/>
    <property type="match status" value="1"/>
</dbReference>
<dbReference type="AlphaFoldDB" id="A0A1X4XUV4"/>
<evidence type="ECO:0000256" key="3">
    <source>
        <dbReference type="ARBA" id="ARBA00022692"/>
    </source>
</evidence>
<evidence type="ECO:0000313" key="9">
    <source>
        <dbReference type="Proteomes" id="UP000194141"/>
    </source>
</evidence>
<feature type="domain" description="Major facilitator superfamily (MFS) profile" evidence="7">
    <location>
        <begin position="1"/>
        <end position="188"/>
    </location>
</feature>
<feature type="transmembrane region" description="Helical" evidence="6">
    <location>
        <begin position="164"/>
        <end position="183"/>
    </location>
</feature>
<keyword evidence="2" id="KW-0813">Transport</keyword>
<evidence type="ECO:0000313" key="8">
    <source>
        <dbReference type="EMBL" id="OSS41311.1"/>
    </source>
</evidence>
<keyword evidence="9" id="KW-1185">Reference proteome</keyword>
<feature type="transmembrane region" description="Helical" evidence="6">
    <location>
        <begin position="44"/>
        <end position="62"/>
    </location>
</feature>
<dbReference type="STRING" id="1562698.DESAMIL20_864"/>
<feature type="transmembrane region" description="Helical" evidence="6">
    <location>
        <begin position="98"/>
        <end position="120"/>
    </location>
</feature>
<dbReference type="InterPro" id="IPR036259">
    <property type="entry name" value="MFS_trans_sf"/>
</dbReference>
<keyword evidence="5 6" id="KW-0472">Membrane</keyword>
<accession>A0A1X4XUV4</accession>
<dbReference type="GO" id="GO:0022857">
    <property type="term" value="F:transmembrane transporter activity"/>
    <property type="evidence" value="ECO:0007669"/>
    <property type="project" value="InterPro"/>
</dbReference>
<dbReference type="PROSITE" id="PS50850">
    <property type="entry name" value="MFS"/>
    <property type="match status" value="1"/>
</dbReference>
<dbReference type="SUPFAM" id="SSF103473">
    <property type="entry name" value="MFS general substrate transporter"/>
    <property type="match status" value="1"/>
</dbReference>
<sequence>MKNGKTWLLAFIYFFGPVAGLFAASFWMPTIIKSLSKGYSAETVGFLAMIPWLFAAIMMVIVGKSADKKAEWRYHSQIPVLIGAIAVFLLLFVKAPFISIVLLSFITAGALSAFGPFWALPNKFLTGAAAAAGIALINAVGNLGGFAAPYIIGFIKTATGSMHYGLIALGVMMLIDVALLALLPKRITRGDIEV</sequence>
<feature type="transmembrane region" description="Helical" evidence="6">
    <location>
        <begin position="7"/>
        <end position="32"/>
    </location>
</feature>
<comment type="caution">
    <text evidence="8">The sequence shown here is derived from an EMBL/GenBank/DDBJ whole genome shotgun (WGS) entry which is preliminary data.</text>
</comment>
<proteinExistence type="predicted"/>
<gene>
    <name evidence="8" type="ORF">DESAMIL20_864</name>
</gene>